<dbReference type="EMBL" id="BAAAHE010000002">
    <property type="protein sequence ID" value="GAA0604070.1"/>
    <property type="molecule type" value="Genomic_DNA"/>
</dbReference>
<feature type="compositionally biased region" description="Polar residues" evidence="1">
    <location>
        <begin position="63"/>
        <end position="75"/>
    </location>
</feature>
<keyword evidence="3" id="KW-0732">Signal</keyword>
<feature type="transmembrane region" description="Helical" evidence="2">
    <location>
        <begin position="423"/>
        <end position="442"/>
    </location>
</feature>
<evidence type="ECO:0000256" key="2">
    <source>
        <dbReference type="SAM" id="Phobius"/>
    </source>
</evidence>
<sequence>MRAPRWALALTVLGTAGTAAVVVGLPGSASADDTRFNLEARGDAFYFEVNGDEIPASPKNDAGSLTASAETTNSGGSKGFAGSPYFGNTVQTLPGTINGVPNQFGAAELQIPFAVMPGYVQTASSGTPEAEGEFGYGRVKSASTTTSSTSSASYGAPAEIAAPNQQQTANAATAVQGNAVSAVASGSSSGFVSGPLEVGNSTAIASITQTVNKPALIEAKTFGRFSVNGQEFGFDQNGFRYAGQGQDSKEAIAQANSALKAAGIQIDLAPVITDKDETGKTTYTIGGLLVTTTQTSPSGSGGSFQVTYILGRAKVGAAIAKLGFGSSGGSTSAGVGNSTSADTSTDGSAAGATTDSAAFGFDPAALPADLAASAAAVPTELAVITDTGAVAPVVGDTQLAYADTVKSLGFAPRPGQTGNGSELLYGMLILAGVGVLGGHFLFSRFAVAVKGA</sequence>
<name>A0ABN1G4R4_9ACTN</name>
<proteinExistence type="predicted"/>
<feature type="chain" id="PRO_5046261570" evidence="3">
    <location>
        <begin position="32"/>
        <end position="452"/>
    </location>
</feature>
<feature type="signal peptide" evidence="3">
    <location>
        <begin position="1"/>
        <end position="31"/>
    </location>
</feature>
<feature type="region of interest" description="Disordered" evidence="1">
    <location>
        <begin position="327"/>
        <end position="349"/>
    </location>
</feature>
<evidence type="ECO:0000313" key="5">
    <source>
        <dbReference type="Proteomes" id="UP001500957"/>
    </source>
</evidence>
<keyword evidence="2" id="KW-0472">Membrane</keyword>
<comment type="caution">
    <text evidence="4">The sequence shown here is derived from an EMBL/GenBank/DDBJ whole genome shotgun (WGS) entry which is preliminary data.</text>
</comment>
<dbReference type="Proteomes" id="UP001500957">
    <property type="component" value="Unassembled WGS sequence"/>
</dbReference>
<evidence type="ECO:0000256" key="3">
    <source>
        <dbReference type="SAM" id="SignalP"/>
    </source>
</evidence>
<reference evidence="4 5" key="1">
    <citation type="journal article" date="2019" name="Int. J. Syst. Evol. Microbiol.">
        <title>The Global Catalogue of Microorganisms (GCM) 10K type strain sequencing project: providing services to taxonomists for standard genome sequencing and annotation.</title>
        <authorList>
            <consortium name="The Broad Institute Genomics Platform"/>
            <consortium name="The Broad Institute Genome Sequencing Center for Infectious Disease"/>
            <person name="Wu L."/>
            <person name="Ma J."/>
        </authorList>
    </citation>
    <scope>NUCLEOTIDE SEQUENCE [LARGE SCALE GENOMIC DNA]</scope>
    <source>
        <strain evidence="4 5">JCM 10671</strain>
    </source>
</reference>
<keyword evidence="2" id="KW-1133">Transmembrane helix</keyword>
<evidence type="ECO:0000256" key="1">
    <source>
        <dbReference type="SAM" id="MobiDB-lite"/>
    </source>
</evidence>
<gene>
    <name evidence="4" type="ORF">GCM10009547_02270</name>
</gene>
<organism evidence="4 5">
    <name type="scientific">Sporichthya brevicatena</name>
    <dbReference type="NCBI Taxonomy" id="171442"/>
    <lineage>
        <taxon>Bacteria</taxon>
        <taxon>Bacillati</taxon>
        <taxon>Actinomycetota</taxon>
        <taxon>Actinomycetes</taxon>
        <taxon>Sporichthyales</taxon>
        <taxon>Sporichthyaceae</taxon>
        <taxon>Sporichthya</taxon>
    </lineage>
</organism>
<protein>
    <submittedName>
        <fullName evidence="4">Uncharacterized protein</fullName>
    </submittedName>
</protein>
<feature type="compositionally biased region" description="Low complexity" evidence="1">
    <location>
        <begin position="329"/>
        <end position="349"/>
    </location>
</feature>
<evidence type="ECO:0000313" key="4">
    <source>
        <dbReference type="EMBL" id="GAA0604070.1"/>
    </source>
</evidence>
<dbReference type="RefSeq" id="WP_344600686.1">
    <property type="nucleotide sequence ID" value="NZ_BAAAHE010000002.1"/>
</dbReference>
<keyword evidence="2" id="KW-0812">Transmembrane</keyword>
<feature type="region of interest" description="Disordered" evidence="1">
    <location>
        <begin position="56"/>
        <end position="80"/>
    </location>
</feature>
<keyword evidence="5" id="KW-1185">Reference proteome</keyword>
<accession>A0ABN1G4R4</accession>